<dbReference type="EMBL" id="AE000513">
    <property type="protein sequence ID" value="AAF09771.1"/>
    <property type="molecule type" value="Genomic_DNA"/>
</dbReference>
<reference evidence="2 3" key="1">
    <citation type="journal article" date="1999" name="Science">
        <title>Genome sequence of the radioresistant bacterium Deinococcus radiodurans R1.</title>
        <authorList>
            <person name="White O."/>
            <person name="Eisen J.A."/>
            <person name="Heidelberg J.F."/>
            <person name="Hickey E.K."/>
            <person name="Peterson J.D."/>
            <person name="Dodson R.J."/>
            <person name="Haft D.H."/>
            <person name="Gwinn M.L."/>
            <person name="Nelson W.C."/>
            <person name="Richardson D.L."/>
            <person name="Moffat K.S."/>
            <person name="Qin H."/>
            <person name="Jiang L."/>
            <person name="Pamphile W."/>
            <person name="Crosby M."/>
            <person name="Shen M."/>
            <person name="Vamathevan J.J."/>
            <person name="Lam P."/>
            <person name="McDonald L."/>
            <person name="Utterback T."/>
            <person name="Zalewski C."/>
            <person name="Makarova K.S."/>
            <person name="Aravind L."/>
            <person name="Daly M.J."/>
            <person name="Minton K.W."/>
            <person name="Fleischmann R.D."/>
            <person name="Ketchum K.A."/>
            <person name="Nelson K.E."/>
            <person name="Salzberg S."/>
            <person name="Smith H.O."/>
            <person name="Venter J.C."/>
            <person name="Fraser C.M."/>
        </authorList>
    </citation>
    <scope>NUCLEOTIDE SEQUENCE [LARGE SCALE GENOMIC DNA]</scope>
    <source>
        <strain evidence="3">ATCC 13939 / DSM 20539 / JCM 16871 / LMG 4051 / NBRC 15346 / NCIMB 9279 / R1 / VKM B-1422</strain>
    </source>
</reference>
<sequence length="122" mass="13072">MLSALSLYQNPKWSRTPTVSNTGKGETQLQRASPKVTPFISSVGSSKSQVRQYKSFSLSGFRRGHSQRPAAVSHSSAKAQFSSSGRTKMCGVVLLMSESVSAGQGKPFACCTSSPRGRPETR</sequence>
<protein>
    <submittedName>
        <fullName evidence="2">Uncharacterized protein</fullName>
    </submittedName>
</protein>
<feature type="region of interest" description="Disordered" evidence="1">
    <location>
        <begin position="13"/>
        <end position="41"/>
    </location>
</feature>
<dbReference type="Proteomes" id="UP000002524">
    <property type="component" value="Chromosome 1"/>
</dbReference>
<dbReference type="PaxDb" id="243230-DR_0181"/>
<gene>
    <name evidence="2" type="ordered locus">DR_0181</name>
</gene>
<evidence type="ECO:0000313" key="2">
    <source>
        <dbReference type="EMBL" id="AAF09771.1"/>
    </source>
</evidence>
<dbReference type="KEGG" id="dra:DR_0181"/>
<dbReference type="InParanoid" id="Q9RXX4"/>
<dbReference type="AlphaFoldDB" id="Q9RXX4"/>
<dbReference type="EnsemblBacteria" id="AAF09771">
    <property type="protein sequence ID" value="AAF09771"/>
    <property type="gene ID" value="DR_0181"/>
</dbReference>
<feature type="compositionally biased region" description="Polar residues" evidence="1">
    <location>
        <begin position="13"/>
        <end position="31"/>
    </location>
</feature>
<name>Q9RXX4_DEIRA</name>
<dbReference type="PIR" id="A75551">
    <property type="entry name" value="A75551"/>
</dbReference>
<proteinExistence type="predicted"/>
<organism evidence="2 3">
    <name type="scientific">Deinococcus radiodurans (strain ATCC 13939 / DSM 20539 / JCM 16871 / CCUG 27074 / LMG 4051 / NBRC 15346 / NCIMB 9279 / VKM B-1422 / R1)</name>
    <dbReference type="NCBI Taxonomy" id="243230"/>
    <lineage>
        <taxon>Bacteria</taxon>
        <taxon>Thermotogati</taxon>
        <taxon>Deinococcota</taxon>
        <taxon>Deinococci</taxon>
        <taxon>Deinococcales</taxon>
        <taxon>Deinococcaceae</taxon>
        <taxon>Deinococcus</taxon>
    </lineage>
</organism>
<evidence type="ECO:0000313" key="3">
    <source>
        <dbReference type="Proteomes" id="UP000002524"/>
    </source>
</evidence>
<dbReference type="STRING" id="243230.DR_0181"/>
<evidence type="ECO:0000256" key="1">
    <source>
        <dbReference type="SAM" id="MobiDB-lite"/>
    </source>
</evidence>
<feature type="region of interest" description="Disordered" evidence="1">
    <location>
        <begin position="103"/>
        <end position="122"/>
    </location>
</feature>
<accession>Q9RXX4</accession>
<keyword evidence="3" id="KW-1185">Reference proteome</keyword>
<dbReference type="HOGENOM" id="CLU_2022940_0_0_0"/>